<keyword evidence="4" id="KW-1185">Reference proteome</keyword>
<dbReference type="GO" id="GO:0052621">
    <property type="term" value="F:diguanylate cyclase activity"/>
    <property type="evidence" value="ECO:0007669"/>
    <property type="project" value="TreeGrafter"/>
</dbReference>
<feature type="transmembrane region" description="Helical" evidence="1">
    <location>
        <begin position="76"/>
        <end position="95"/>
    </location>
</feature>
<protein>
    <submittedName>
        <fullName evidence="3">Diguanylate cyclase (GGDEF)-like protein</fullName>
    </submittedName>
</protein>
<dbReference type="EMBL" id="QGDQ01000030">
    <property type="protein sequence ID" value="PWJ48474.1"/>
    <property type="molecule type" value="Genomic_DNA"/>
</dbReference>
<dbReference type="FunFam" id="3.30.70.270:FF:000001">
    <property type="entry name" value="Diguanylate cyclase domain protein"/>
    <property type="match status" value="1"/>
</dbReference>
<feature type="domain" description="GGDEF" evidence="2">
    <location>
        <begin position="216"/>
        <end position="366"/>
    </location>
</feature>
<evidence type="ECO:0000256" key="1">
    <source>
        <dbReference type="SAM" id="Phobius"/>
    </source>
</evidence>
<evidence type="ECO:0000313" key="4">
    <source>
        <dbReference type="Proteomes" id="UP000245469"/>
    </source>
</evidence>
<dbReference type="Pfam" id="PF00990">
    <property type="entry name" value="GGDEF"/>
    <property type="match status" value="1"/>
</dbReference>
<feature type="transmembrane region" description="Helical" evidence="1">
    <location>
        <begin position="149"/>
        <end position="175"/>
    </location>
</feature>
<dbReference type="RefSeq" id="WP_109776062.1">
    <property type="nucleotide sequence ID" value="NZ_QGDQ01000030.1"/>
</dbReference>
<organism evidence="3 4">
    <name type="scientific">Quadrisphaera granulorum</name>
    <dbReference type="NCBI Taxonomy" id="317664"/>
    <lineage>
        <taxon>Bacteria</taxon>
        <taxon>Bacillati</taxon>
        <taxon>Actinomycetota</taxon>
        <taxon>Actinomycetes</taxon>
        <taxon>Kineosporiales</taxon>
        <taxon>Kineosporiaceae</taxon>
        <taxon>Quadrisphaera</taxon>
    </lineage>
</organism>
<keyword evidence="1" id="KW-0812">Transmembrane</keyword>
<accession>A0A315ZV06</accession>
<dbReference type="CDD" id="cd01949">
    <property type="entry name" value="GGDEF"/>
    <property type="match status" value="1"/>
</dbReference>
<keyword evidence="1" id="KW-0472">Membrane</keyword>
<dbReference type="GO" id="GO:1902201">
    <property type="term" value="P:negative regulation of bacterial-type flagellum-dependent cell motility"/>
    <property type="evidence" value="ECO:0007669"/>
    <property type="project" value="TreeGrafter"/>
</dbReference>
<dbReference type="Proteomes" id="UP000245469">
    <property type="component" value="Unassembled WGS sequence"/>
</dbReference>
<dbReference type="InterPro" id="IPR029787">
    <property type="entry name" value="Nucleotide_cyclase"/>
</dbReference>
<dbReference type="PROSITE" id="PS50887">
    <property type="entry name" value="GGDEF"/>
    <property type="match status" value="1"/>
</dbReference>
<feature type="transmembrane region" description="Helical" evidence="1">
    <location>
        <begin position="123"/>
        <end position="143"/>
    </location>
</feature>
<dbReference type="InterPro" id="IPR043128">
    <property type="entry name" value="Rev_trsase/Diguanyl_cyclase"/>
</dbReference>
<gene>
    <name evidence="3" type="ORF">BXY45_13038</name>
</gene>
<dbReference type="InterPro" id="IPR050469">
    <property type="entry name" value="Diguanylate_Cyclase"/>
</dbReference>
<evidence type="ECO:0000259" key="2">
    <source>
        <dbReference type="PROSITE" id="PS50887"/>
    </source>
</evidence>
<comment type="caution">
    <text evidence="3">The sequence shown here is derived from an EMBL/GenBank/DDBJ whole genome shotgun (WGS) entry which is preliminary data.</text>
</comment>
<dbReference type="NCBIfam" id="TIGR00254">
    <property type="entry name" value="GGDEF"/>
    <property type="match status" value="1"/>
</dbReference>
<sequence>MSLPRVVARLSRWIEWRAAVLAVLLLIDAAAMFSASSLPPEASAAHAAHRGELLVVSAAWALMAAVVAIRRQLRQWEATTVLVLAAGLIAGYGTLVPDVQWKWQCIATLPLVAALGRMHHRGWWLVAIVVVSEAMAAVLLLQLDLPGAYFAYSVSVVAIIVAAPAVVVAAVAAALDRARAEAERTACTDALTGMLNRRGLTDHVPRLLHAAVEYERDVAVLLLDLDHFKRVNDTWGHTSGDRLLQAVGSAVRAELRRDDLLARWGGEELLVITLVPDTEHLASLAERIRGSVGNLVVAGLPPVTVSIGTASLEHSAVAGAITRTREGDSAGVATAVDLAASLVDRADEALYAAKAAGRDRVHHFVPSSAATLPTPRSHREHVPR</sequence>
<dbReference type="Gene3D" id="3.30.70.270">
    <property type="match status" value="1"/>
</dbReference>
<reference evidence="3 4" key="1">
    <citation type="submission" date="2018-03" db="EMBL/GenBank/DDBJ databases">
        <title>Genomic Encyclopedia of Archaeal and Bacterial Type Strains, Phase II (KMG-II): from individual species to whole genera.</title>
        <authorList>
            <person name="Goeker M."/>
        </authorList>
    </citation>
    <scope>NUCLEOTIDE SEQUENCE [LARGE SCALE GENOMIC DNA]</scope>
    <source>
        <strain evidence="3 4">DSM 44889</strain>
    </source>
</reference>
<dbReference type="SUPFAM" id="SSF55073">
    <property type="entry name" value="Nucleotide cyclase"/>
    <property type="match status" value="1"/>
</dbReference>
<dbReference type="PANTHER" id="PTHR45138:SF9">
    <property type="entry name" value="DIGUANYLATE CYCLASE DGCM-RELATED"/>
    <property type="match status" value="1"/>
</dbReference>
<dbReference type="AlphaFoldDB" id="A0A315ZV06"/>
<name>A0A315ZV06_9ACTN</name>
<evidence type="ECO:0000313" key="3">
    <source>
        <dbReference type="EMBL" id="PWJ48474.1"/>
    </source>
</evidence>
<dbReference type="PANTHER" id="PTHR45138">
    <property type="entry name" value="REGULATORY COMPONENTS OF SENSORY TRANSDUCTION SYSTEM"/>
    <property type="match status" value="1"/>
</dbReference>
<keyword evidence="1" id="KW-1133">Transmembrane helix</keyword>
<feature type="transmembrane region" description="Helical" evidence="1">
    <location>
        <begin position="54"/>
        <end position="69"/>
    </location>
</feature>
<dbReference type="OrthoDB" id="23692at2"/>
<dbReference type="InterPro" id="IPR000160">
    <property type="entry name" value="GGDEF_dom"/>
</dbReference>
<dbReference type="GO" id="GO:0043709">
    <property type="term" value="P:cell adhesion involved in single-species biofilm formation"/>
    <property type="evidence" value="ECO:0007669"/>
    <property type="project" value="TreeGrafter"/>
</dbReference>
<dbReference type="GO" id="GO:0005886">
    <property type="term" value="C:plasma membrane"/>
    <property type="evidence" value="ECO:0007669"/>
    <property type="project" value="TreeGrafter"/>
</dbReference>
<dbReference type="SMART" id="SM00267">
    <property type="entry name" value="GGDEF"/>
    <property type="match status" value="1"/>
</dbReference>
<proteinExistence type="predicted"/>